<keyword evidence="2" id="KW-0274">FAD</keyword>
<dbReference type="InterPro" id="IPR002938">
    <property type="entry name" value="FAD-bd"/>
</dbReference>
<keyword evidence="7" id="KW-1185">Reference proteome</keyword>
<dbReference type="PRINTS" id="PR00420">
    <property type="entry name" value="RNGMNOXGNASE"/>
</dbReference>
<protein>
    <submittedName>
        <fullName evidence="6">FAD-dependent monooxygenase</fullName>
    </submittedName>
</protein>
<proteinExistence type="predicted"/>
<evidence type="ECO:0000256" key="3">
    <source>
        <dbReference type="ARBA" id="ARBA00023002"/>
    </source>
</evidence>
<evidence type="ECO:0000256" key="2">
    <source>
        <dbReference type="ARBA" id="ARBA00022827"/>
    </source>
</evidence>
<dbReference type="RefSeq" id="WP_215922995.1">
    <property type="nucleotide sequence ID" value="NZ_JAHKNI010000017.1"/>
</dbReference>
<evidence type="ECO:0000313" key="6">
    <source>
        <dbReference type="EMBL" id="MBU3066916.1"/>
    </source>
</evidence>
<keyword evidence="4 6" id="KW-0503">Monooxygenase</keyword>
<evidence type="ECO:0000259" key="5">
    <source>
        <dbReference type="Pfam" id="PF01494"/>
    </source>
</evidence>
<evidence type="ECO:0000313" key="7">
    <source>
        <dbReference type="Proteomes" id="UP000733379"/>
    </source>
</evidence>
<dbReference type="InterPro" id="IPR036188">
    <property type="entry name" value="FAD/NAD-bd_sf"/>
</dbReference>
<dbReference type="GO" id="GO:0004497">
    <property type="term" value="F:monooxygenase activity"/>
    <property type="evidence" value="ECO:0007669"/>
    <property type="project" value="UniProtKB-KW"/>
</dbReference>
<dbReference type="Proteomes" id="UP000733379">
    <property type="component" value="Unassembled WGS sequence"/>
</dbReference>
<reference evidence="6 7" key="1">
    <citation type="submission" date="2021-06" db="EMBL/GenBank/DDBJ databases">
        <title>Actinomycetes sequencing.</title>
        <authorList>
            <person name="Shan Q."/>
        </authorList>
    </citation>
    <scope>NUCLEOTIDE SEQUENCE [LARGE SCALE GENOMIC DNA]</scope>
    <source>
        <strain evidence="6 7">NEAU-G5</strain>
    </source>
</reference>
<name>A0ABS6BAY5_9NOCA</name>
<dbReference type="Gene3D" id="3.50.50.60">
    <property type="entry name" value="FAD/NAD(P)-binding domain"/>
    <property type="match status" value="1"/>
</dbReference>
<sequence length="450" mass="48563">MSDNASLHVIIAGGGIGGLALAHGLRGAGVSVAVYERDRHRTDRLQGFRIHISPRGSRALHELLPAHLYRAFVAGAGNMDREFGFGFATEQLDMLLELDMDAIEGATTGDDVDRNFGVSRITLRQVLLSDLDGIVHYDKAITGYRRLDDGRVEAQFADGTTAVGDVLVGADGATSRVRAQLLPHAERVDTGIACIAGKYMLTPEGRQRLAPRLQVAPVSVMPARTGGMFVAPHVFEKPDSALGGIGGNDGAAELNPGALFDNTEPYVLWSYAARRSDYPVDRELDSLEPKELQDLADRLTAEWSPELRELITGTAPETVTLLPIRTSVPVPAWETTNVTLLGDAIHSMTPFRGIGANVALRDAHELRDRLVAVARGERELLNALHEYEAEMIGYGFAAVRASLKTAEQSVSTSRVGRALGRTMFRVVEAIPPLKRKMFGGLGTEPKTADA</sequence>
<comment type="caution">
    <text evidence="6">The sequence shown here is derived from an EMBL/GenBank/DDBJ whole genome shotgun (WGS) entry which is preliminary data.</text>
</comment>
<dbReference type="PANTHER" id="PTHR47178:SF5">
    <property type="entry name" value="FAD-BINDING DOMAIN-CONTAINING PROTEIN"/>
    <property type="match status" value="1"/>
</dbReference>
<dbReference type="PANTHER" id="PTHR47178">
    <property type="entry name" value="MONOOXYGENASE, FAD-BINDING"/>
    <property type="match status" value="1"/>
</dbReference>
<organism evidence="6 7">
    <name type="scientific">Nocardia albiluteola</name>
    <dbReference type="NCBI Taxonomy" id="2842303"/>
    <lineage>
        <taxon>Bacteria</taxon>
        <taxon>Bacillati</taxon>
        <taxon>Actinomycetota</taxon>
        <taxon>Actinomycetes</taxon>
        <taxon>Mycobacteriales</taxon>
        <taxon>Nocardiaceae</taxon>
        <taxon>Nocardia</taxon>
    </lineage>
</organism>
<dbReference type="SUPFAM" id="SSF51905">
    <property type="entry name" value="FAD/NAD(P)-binding domain"/>
    <property type="match status" value="1"/>
</dbReference>
<evidence type="ECO:0000256" key="1">
    <source>
        <dbReference type="ARBA" id="ARBA00022630"/>
    </source>
</evidence>
<evidence type="ECO:0000256" key="4">
    <source>
        <dbReference type="ARBA" id="ARBA00023033"/>
    </source>
</evidence>
<keyword evidence="3" id="KW-0560">Oxidoreductase</keyword>
<dbReference type="EMBL" id="JAHKNI010000017">
    <property type="protein sequence ID" value="MBU3066916.1"/>
    <property type="molecule type" value="Genomic_DNA"/>
</dbReference>
<accession>A0ABS6BAY5</accession>
<feature type="domain" description="FAD-binding" evidence="5">
    <location>
        <begin position="298"/>
        <end position="390"/>
    </location>
</feature>
<keyword evidence="1" id="KW-0285">Flavoprotein</keyword>
<dbReference type="Pfam" id="PF01494">
    <property type="entry name" value="FAD_binding_3"/>
    <property type="match status" value="1"/>
</dbReference>
<dbReference type="Pfam" id="PF13450">
    <property type="entry name" value="NAD_binding_8"/>
    <property type="match status" value="1"/>
</dbReference>
<gene>
    <name evidence="6" type="ORF">KO481_36020</name>
</gene>